<accession>T0Z3R1</accession>
<protein>
    <submittedName>
        <fullName evidence="2">Daunorubicin resistance ABC transporter ATPase subunit</fullName>
    </submittedName>
</protein>
<dbReference type="InterPro" id="IPR027417">
    <property type="entry name" value="P-loop_NTPase"/>
</dbReference>
<proteinExistence type="predicted"/>
<dbReference type="Pfam" id="PF00005">
    <property type="entry name" value="ABC_tran"/>
    <property type="match status" value="1"/>
</dbReference>
<evidence type="ECO:0000259" key="1">
    <source>
        <dbReference type="Pfam" id="PF00005"/>
    </source>
</evidence>
<reference evidence="2" key="2">
    <citation type="journal article" date="2014" name="ISME J.">
        <title>Microbial stratification in low pH oxic and suboxic macroscopic growths along an acid mine drainage.</title>
        <authorList>
            <person name="Mendez-Garcia C."/>
            <person name="Mesa V."/>
            <person name="Sprenger R.R."/>
            <person name="Richter M."/>
            <person name="Diez M.S."/>
            <person name="Solano J."/>
            <person name="Bargiela R."/>
            <person name="Golyshina O.V."/>
            <person name="Manteca A."/>
            <person name="Ramos J.L."/>
            <person name="Gallego J.R."/>
            <person name="Llorente I."/>
            <person name="Martins Dos Santos V.A."/>
            <person name="Jensen O.N."/>
            <person name="Pelaez A.I."/>
            <person name="Sanchez J."/>
            <person name="Ferrer M."/>
        </authorList>
    </citation>
    <scope>NUCLEOTIDE SEQUENCE</scope>
</reference>
<dbReference type="GO" id="GO:0016887">
    <property type="term" value="F:ATP hydrolysis activity"/>
    <property type="evidence" value="ECO:0007669"/>
    <property type="project" value="InterPro"/>
</dbReference>
<dbReference type="GO" id="GO:0005524">
    <property type="term" value="F:ATP binding"/>
    <property type="evidence" value="ECO:0007669"/>
    <property type="project" value="InterPro"/>
</dbReference>
<feature type="non-terminal residue" evidence="2">
    <location>
        <position position="165"/>
    </location>
</feature>
<reference evidence="2" key="1">
    <citation type="submission" date="2013-08" db="EMBL/GenBank/DDBJ databases">
        <authorList>
            <person name="Mendez C."/>
            <person name="Richter M."/>
            <person name="Ferrer M."/>
            <person name="Sanchez J."/>
        </authorList>
    </citation>
    <scope>NUCLEOTIDE SEQUENCE</scope>
</reference>
<dbReference type="SUPFAM" id="SSF52540">
    <property type="entry name" value="P-loop containing nucleoside triphosphate hydrolases"/>
    <property type="match status" value="1"/>
</dbReference>
<feature type="domain" description="ABC transporter" evidence="1">
    <location>
        <begin position="7"/>
        <end position="112"/>
    </location>
</feature>
<dbReference type="PROSITE" id="PS00211">
    <property type="entry name" value="ABC_TRANSPORTER_1"/>
    <property type="match status" value="1"/>
</dbReference>
<name>T0Z3R1_9ZZZZ</name>
<comment type="caution">
    <text evidence="2">The sequence shown here is derived from an EMBL/GenBank/DDBJ whole genome shotgun (WGS) entry which is preliminary data.</text>
</comment>
<gene>
    <name evidence="2" type="ORF">B1B_15594</name>
</gene>
<dbReference type="PANTHER" id="PTHR43582">
    <property type="entry name" value="LINEARMYCIN RESISTANCE ATP-BINDING PROTEIN LNRL"/>
    <property type="match status" value="1"/>
</dbReference>
<dbReference type="AlphaFoldDB" id="T0Z3R1"/>
<sequence length="165" mass="18984">LYSNLPTGKAVVAGHDITKDKNEIRKKIGVVFQDPSLDDELTGRENLEFHAILYKISRAERKKRIENVLKLVELEEKADILVKNYSGGMKRRLEIGRGLINEPNILFLDEPTIGLDPQTRRHIWDYIKKLNKEHKTTLILTTHYIEEADYLCGRVAFVDMGKLVA</sequence>
<feature type="non-terminal residue" evidence="2">
    <location>
        <position position="1"/>
    </location>
</feature>
<dbReference type="Gene3D" id="3.40.50.300">
    <property type="entry name" value="P-loop containing nucleotide triphosphate hydrolases"/>
    <property type="match status" value="1"/>
</dbReference>
<evidence type="ECO:0000313" key="2">
    <source>
        <dbReference type="EMBL" id="EQD38942.1"/>
    </source>
</evidence>
<dbReference type="InterPro" id="IPR003439">
    <property type="entry name" value="ABC_transporter-like_ATP-bd"/>
</dbReference>
<organism evidence="2">
    <name type="scientific">mine drainage metagenome</name>
    <dbReference type="NCBI Taxonomy" id="410659"/>
    <lineage>
        <taxon>unclassified sequences</taxon>
        <taxon>metagenomes</taxon>
        <taxon>ecological metagenomes</taxon>
    </lineage>
</organism>
<dbReference type="EMBL" id="AUZY01010376">
    <property type="protein sequence ID" value="EQD38942.1"/>
    <property type="molecule type" value="Genomic_DNA"/>
</dbReference>
<dbReference type="PANTHER" id="PTHR43582:SF4">
    <property type="entry name" value="ANTIBIOTIC RESISTANCE ABC TRANSPORTER ATP-BINDING PROTEIN"/>
    <property type="match status" value="1"/>
</dbReference>
<dbReference type="InterPro" id="IPR017871">
    <property type="entry name" value="ABC_transporter-like_CS"/>
</dbReference>